<keyword evidence="2" id="KW-1185">Reference proteome</keyword>
<proteinExistence type="predicted"/>
<name>W4LDU7_9BACT</name>
<dbReference type="AlphaFoldDB" id="W4LDU7"/>
<evidence type="ECO:0000313" key="1">
    <source>
        <dbReference type="EMBL" id="ETW96167.1"/>
    </source>
</evidence>
<comment type="caution">
    <text evidence="1">The sequence shown here is derived from an EMBL/GenBank/DDBJ whole genome shotgun (WGS) entry which is preliminary data.</text>
</comment>
<evidence type="ECO:0008006" key="3">
    <source>
        <dbReference type="Google" id="ProtNLM"/>
    </source>
</evidence>
<protein>
    <recommendedName>
        <fullName evidence="3">DUF2283 domain-containing protein</fullName>
    </recommendedName>
</protein>
<evidence type="ECO:0000313" key="2">
    <source>
        <dbReference type="Proteomes" id="UP000019140"/>
    </source>
</evidence>
<sequence>MRQRYLEVTFRKGKPLAAYLYLPRQTGVKSARTIEAAAGVLVDYAPSGEPIGLEITAPAHITIDQINTVLGTLGLAAMLPEEFAPLHAA</sequence>
<dbReference type="HOGENOM" id="CLU_2449120_0_0_7"/>
<dbReference type="EMBL" id="AZHX01002222">
    <property type="protein sequence ID" value="ETW96167.1"/>
    <property type="molecule type" value="Genomic_DNA"/>
</dbReference>
<gene>
    <name evidence="1" type="ORF">ETSY2_46930</name>
</gene>
<organism evidence="1 2">
    <name type="scientific">Candidatus Entotheonella gemina</name>
    <dbReference type="NCBI Taxonomy" id="1429439"/>
    <lineage>
        <taxon>Bacteria</taxon>
        <taxon>Pseudomonadati</taxon>
        <taxon>Nitrospinota/Tectimicrobiota group</taxon>
        <taxon>Candidatus Tectimicrobiota</taxon>
        <taxon>Candidatus Entotheonellia</taxon>
        <taxon>Candidatus Entotheonellales</taxon>
        <taxon>Candidatus Entotheonellaceae</taxon>
        <taxon>Candidatus Entotheonella</taxon>
    </lineage>
</organism>
<reference evidence="1 2" key="1">
    <citation type="journal article" date="2014" name="Nature">
        <title>An environmental bacterial taxon with a large and distinct metabolic repertoire.</title>
        <authorList>
            <person name="Wilson M.C."/>
            <person name="Mori T."/>
            <person name="Ruckert C."/>
            <person name="Uria A.R."/>
            <person name="Helf M.J."/>
            <person name="Takada K."/>
            <person name="Gernert C."/>
            <person name="Steffens U.A."/>
            <person name="Heycke N."/>
            <person name="Schmitt S."/>
            <person name="Rinke C."/>
            <person name="Helfrich E.J."/>
            <person name="Brachmann A.O."/>
            <person name="Gurgui C."/>
            <person name="Wakimoto T."/>
            <person name="Kracht M."/>
            <person name="Crusemann M."/>
            <person name="Hentschel U."/>
            <person name="Abe I."/>
            <person name="Matsunaga S."/>
            <person name="Kalinowski J."/>
            <person name="Takeyama H."/>
            <person name="Piel J."/>
        </authorList>
    </citation>
    <scope>NUCLEOTIDE SEQUENCE [LARGE SCALE GENOMIC DNA]</scope>
    <source>
        <strain evidence="2">TSY2</strain>
    </source>
</reference>
<accession>W4LDU7</accession>
<dbReference type="Proteomes" id="UP000019140">
    <property type="component" value="Unassembled WGS sequence"/>
</dbReference>